<name>A0A409WT84_9AGAR</name>
<feature type="signal peptide" evidence="1">
    <location>
        <begin position="1"/>
        <end position="24"/>
    </location>
</feature>
<organism evidence="2 3">
    <name type="scientific">Panaeolus cyanescens</name>
    <dbReference type="NCBI Taxonomy" id="181874"/>
    <lineage>
        <taxon>Eukaryota</taxon>
        <taxon>Fungi</taxon>
        <taxon>Dikarya</taxon>
        <taxon>Basidiomycota</taxon>
        <taxon>Agaricomycotina</taxon>
        <taxon>Agaricomycetes</taxon>
        <taxon>Agaricomycetidae</taxon>
        <taxon>Agaricales</taxon>
        <taxon>Agaricineae</taxon>
        <taxon>Galeropsidaceae</taxon>
        <taxon>Panaeolus</taxon>
    </lineage>
</organism>
<evidence type="ECO:0000313" key="3">
    <source>
        <dbReference type="Proteomes" id="UP000284842"/>
    </source>
</evidence>
<dbReference type="AlphaFoldDB" id="A0A409WT84"/>
<sequence>MFVRNTIGTVLFLLLSLHIFGAGARPSFSLAAKRSSSASSLAVSLQYRTNAERMIAGLAPRAPTRVVASDQVVRRNSPSPIPYAGKIRVVRHSNGNFVGYFGQDLTDAGRFTITTSTATAVAVSFGYVSASLPVQLKITAVWMMLIFGTPNWPAIGAAGATLSNNVLASVVGSNEVPSGATPQNVGNSRGSGGSETYIWKYNISSGEITAEWVNPNGAIVTVYPYYVAAGADAGLHLSTNGNYGGGYIRLRIDLERWRRLYPFLLRLLDALDYDLVSTASVKFEPRRSAAFIPNQDLVTPLESTVSPNVRDAFRTPFASHGAFHVREMTNIKKIALELPLVTDQYYMENTSWGVIAVKLSSASGKGKGGQSVSLQFFYTFSDFASRDEQLALIMPQ</sequence>
<dbReference type="InParanoid" id="A0A409WT84"/>
<dbReference type="Proteomes" id="UP000284842">
    <property type="component" value="Unassembled WGS sequence"/>
</dbReference>
<evidence type="ECO:0000313" key="2">
    <source>
        <dbReference type="EMBL" id="PPQ81734.1"/>
    </source>
</evidence>
<comment type="caution">
    <text evidence="2">The sequence shown here is derived from an EMBL/GenBank/DDBJ whole genome shotgun (WGS) entry which is preliminary data.</text>
</comment>
<reference evidence="2 3" key="1">
    <citation type="journal article" date="2018" name="Evol. Lett.">
        <title>Horizontal gene cluster transfer increased hallucinogenic mushroom diversity.</title>
        <authorList>
            <person name="Reynolds H.T."/>
            <person name="Vijayakumar V."/>
            <person name="Gluck-Thaler E."/>
            <person name="Korotkin H.B."/>
            <person name="Matheny P.B."/>
            <person name="Slot J.C."/>
        </authorList>
    </citation>
    <scope>NUCLEOTIDE SEQUENCE [LARGE SCALE GENOMIC DNA]</scope>
    <source>
        <strain evidence="2 3">2629</strain>
    </source>
</reference>
<feature type="chain" id="PRO_5019190301" evidence="1">
    <location>
        <begin position="25"/>
        <end position="396"/>
    </location>
</feature>
<keyword evidence="3" id="KW-1185">Reference proteome</keyword>
<dbReference type="EMBL" id="NHTK01005244">
    <property type="protein sequence ID" value="PPQ81734.1"/>
    <property type="molecule type" value="Genomic_DNA"/>
</dbReference>
<gene>
    <name evidence="2" type="ORF">CVT24_003320</name>
</gene>
<accession>A0A409WT84</accession>
<protein>
    <submittedName>
        <fullName evidence="2">Uncharacterized protein</fullName>
    </submittedName>
</protein>
<keyword evidence="1" id="KW-0732">Signal</keyword>
<evidence type="ECO:0000256" key="1">
    <source>
        <dbReference type="SAM" id="SignalP"/>
    </source>
</evidence>
<dbReference type="OrthoDB" id="3167181at2759"/>
<proteinExistence type="predicted"/>